<dbReference type="OrthoDB" id="515056at2"/>
<dbReference type="AlphaFoldDB" id="A0A139X7M7"/>
<evidence type="ECO:0000313" key="2">
    <source>
        <dbReference type="Proteomes" id="UP000076925"/>
    </source>
</evidence>
<organism evidence="1 2">
    <name type="scientific">Scytonema hofmannii PCC 7110</name>
    <dbReference type="NCBI Taxonomy" id="128403"/>
    <lineage>
        <taxon>Bacteria</taxon>
        <taxon>Bacillati</taxon>
        <taxon>Cyanobacteriota</taxon>
        <taxon>Cyanophyceae</taxon>
        <taxon>Nostocales</taxon>
        <taxon>Scytonemataceae</taxon>
        <taxon>Scytonema</taxon>
    </lineage>
</organism>
<reference evidence="1 2" key="1">
    <citation type="journal article" date="2013" name="Genome Biol. Evol.">
        <title>Genomes of Stigonematalean cyanobacteria (subsection V) and the evolution of oxygenic photosynthesis from prokaryotes to plastids.</title>
        <authorList>
            <person name="Dagan T."/>
            <person name="Roettger M."/>
            <person name="Stucken K."/>
            <person name="Landan G."/>
            <person name="Koch R."/>
            <person name="Major P."/>
            <person name="Gould S.B."/>
            <person name="Goremykin V.V."/>
            <person name="Rippka R."/>
            <person name="Tandeau de Marsac N."/>
            <person name="Gugger M."/>
            <person name="Lockhart P.J."/>
            <person name="Allen J.F."/>
            <person name="Brune I."/>
            <person name="Maus I."/>
            <person name="Puhler A."/>
            <person name="Martin W.F."/>
        </authorList>
    </citation>
    <scope>NUCLEOTIDE SEQUENCE [LARGE SCALE GENOMIC DNA]</scope>
    <source>
        <strain evidence="1 2">PCC 7110</strain>
    </source>
</reference>
<dbReference type="EMBL" id="ANNX02000026">
    <property type="protein sequence ID" value="KYC40709.1"/>
    <property type="molecule type" value="Genomic_DNA"/>
</dbReference>
<dbReference type="RefSeq" id="WP_017740009.1">
    <property type="nucleotide sequence ID" value="NZ_KQ976354.1"/>
</dbReference>
<proteinExistence type="predicted"/>
<keyword evidence="2" id="KW-1185">Reference proteome</keyword>
<accession>A0A139X7M7</accession>
<dbReference type="Proteomes" id="UP000076925">
    <property type="component" value="Unassembled WGS sequence"/>
</dbReference>
<evidence type="ECO:0000313" key="1">
    <source>
        <dbReference type="EMBL" id="KYC40709.1"/>
    </source>
</evidence>
<dbReference type="STRING" id="128403.WA1_24010"/>
<comment type="caution">
    <text evidence="1">The sequence shown here is derived from an EMBL/GenBank/DDBJ whole genome shotgun (WGS) entry which is preliminary data.</text>
</comment>
<gene>
    <name evidence="1" type="ORF">WA1_24010</name>
</gene>
<name>A0A139X7M7_9CYAN</name>
<protein>
    <submittedName>
        <fullName evidence="1">Uncharacterized protein</fullName>
    </submittedName>
</protein>
<sequence length="72" mass="8103">MSKFYNNVKSRLTKQGYSGFVKNDYLEAAKHLGIIDLENPTTDQIKAGVDYLINKQSSQISIDVTPIVQLNQ</sequence>